<dbReference type="SMART" id="SM00448">
    <property type="entry name" value="REC"/>
    <property type="match status" value="1"/>
</dbReference>
<organism evidence="4 5">
    <name type="scientific">Roseicella aerolata</name>
    <dbReference type="NCBI Taxonomy" id="2883479"/>
    <lineage>
        <taxon>Bacteria</taxon>
        <taxon>Pseudomonadati</taxon>
        <taxon>Pseudomonadota</taxon>
        <taxon>Alphaproteobacteria</taxon>
        <taxon>Acetobacterales</taxon>
        <taxon>Roseomonadaceae</taxon>
        <taxon>Roseicella</taxon>
    </lineage>
</organism>
<dbReference type="PROSITE" id="PS50110">
    <property type="entry name" value="RESPONSE_REGULATORY"/>
    <property type="match status" value="1"/>
</dbReference>
<comment type="caution">
    <text evidence="4">The sequence shown here is derived from an EMBL/GenBank/DDBJ whole genome shotgun (WGS) entry which is preliminary data.</text>
</comment>
<evidence type="ECO:0000313" key="5">
    <source>
        <dbReference type="Proteomes" id="UP001139311"/>
    </source>
</evidence>
<dbReference type="Pfam" id="PF00072">
    <property type="entry name" value="Response_reg"/>
    <property type="match status" value="1"/>
</dbReference>
<evidence type="ECO:0000256" key="2">
    <source>
        <dbReference type="PROSITE-ProRule" id="PRU00169"/>
    </source>
</evidence>
<proteinExistence type="predicted"/>
<dbReference type="Proteomes" id="UP001139311">
    <property type="component" value="Unassembled WGS sequence"/>
</dbReference>
<dbReference type="PANTHER" id="PTHR44591">
    <property type="entry name" value="STRESS RESPONSE REGULATOR PROTEIN 1"/>
    <property type="match status" value="1"/>
</dbReference>
<accession>A0A9X1IEH1</accession>
<keyword evidence="1 2" id="KW-0597">Phosphoprotein</keyword>
<feature type="modified residue" description="4-aspartylphosphate" evidence="2">
    <location>
        <position position="59"/>
    </location>
</feature>
<feature type="domain" description="Response regulatory" evidence="3">
    <location>
        <begin position="10"/>
        <end position="126"/>
    </location>
</feature>
<keyword evidence="5" id="KW-1185">Reference proteome</keyword>
<gene>
    <name evidence="4" type="ORF">LHA35_08750</name>
</gene>
<dbReference type="InterPro" id="IPR011006">
    <property type="entry name" value="CheY-like_superfamily"/>
</dbReference>
<reference evidence="4" key="1">
    <citation type="submission" date="2021-10" db="EMBL/GenBank/DDBJ databases">
        <title>Roseicella aerolatum sp. nov., isolated from aerosols of e-waste dismantling site.</title>
        <authorList>
            <person name="Qin T."/>
        </authorList>
    </citation>
    <scope>NUCLEOTIDE SEQUENCE</scope>
    <source>
        <strain evidence="4">GB24</strain>
    </source>
</reference>
<dbReference type="Gene3D" id="3.40.50.2300">
    <property type="match status" value="1"/>
</dbReference>
<dbReference type="AlphaFoldDB" id="A0A9X1IEH1"/>
<dbReference type="SUPFAM" id="SSF52172">
    <property type="entry name" value="CheY-like"/>
    <property type="match status" value="1"/>
</dbReference>
<dbReference type="GO" id="GO:0000160">
    <property type="term" value="P:phosphorelay signal transduction system"/>
    <property type="evidence" value="ECO:0007669"/>
    <property type="project" value="InterPro"/>
</dbReference>
<dbReference type="InterPro" id="IPR001789">
    <property type="entry name" value="Sig_transdc_resp-reg_receiver"/>
</dbReference>
<dbReference type="EMBL" id="JAJAQI010000010">
    <property type="protein sequence ID" value="MCB4821818.1"/>
    <property type="molecule type" value="Genomic_DNA"/>
</dbReference>
<dbReference type="RefSeq" id="WP_226607119.1">
    <property type="nucleotide sequence ID" value="NZ_JAJAQI010000010.1"/>
</dbReference>
<evidence type="ECO:0000259" key="3">
    <source>
        <dbReference type="PROSITE" id="PS50110"/>
    </source>
</evidence>
<dbReference type="PANTHER" id="PTHR44591:SF3">
    <property type="entry name" value="RESPONSE REGULATORY DOMAIN-CONTAINING PROTEIN"/>
    <property type="match status" value="1"/>
</dbReference>
<protein>
    <submittedName>
        <fullName evidence="4">Response regulator</fullName>
    </submittedName>
</protein>
<name>A0A9X1IEH1_9PROT</name>
<evidence type="ECO:0000256" key="1">
    <source>
        <dbReference type="ARBA" id="ARBA00022553"/>
    </source>
</evidence>
<evidence type="ECO:0000313" key="4">
    <source>
        <dbReference type="EMBL" id="MCB4821818.1"/>
    </source>
</evidence>
<sequence>MSLAGAAPATCLVVDDSRVVRKAARRIVERFGFTVREAEDGAQALAACREALPDAVLLDWNMPVMDGITFLRAARAEFGPDRPVVVLCTTEAALDRIIEALEAGAQEYIMKPFDEAILQDKFAQAGLLPGTTT</sequence>
<dbReference type="InterPro" id="IPR050595">
    <property type="entry name" value="Bact_response_regulator"/>
</dbReference>